<dbReference type="PROSITE" id="PS51257">
    <property type="entry name" value="PROKAR_LIPOPROTEIN"/>
    <property type="match status" value="1"/>
</dbReference>
<proteinExistence type="predicted"/>
<reference evidence="2" key="1">
    <citation type="submission" date="2023-07" db="EMBL/GenBank/DDBJ databases">
        <title>Two novel species in the genus Flavivirga.</title>
        <authorList>
            <person name="Kwon K."/>
        </authorList>
    </citation>
    <scope>NUCLEOTIDE SEQUENCE</scope>
    <source>
        <strain evidence="2">KACC 14157</strain>
    </source>
</reference>
<keyword evidence="3" id="KW-1185">Reference proteome</keyword>
<evidence type="ECO:0000313" key="2">
    <source>
        <dbReference type="EMBL" id="MDO5987724.1"/>
    </source>
</evidence>
<dbReference type="Proteomes" id="UP001176891">
    <property type="component" value="Unassembled WGS sequence"/>
</dbReference>
<evidence type="ECO:0000256" key="1">
    <source>
        <dbReference type="SAM" id="SignalP"/>
    </source>
</evidence>
<sequence length="336" mass="37942">MKHFFKTPFITVLFLGSLLSCSSDETTTETTSDEKISSSLINKIIETAASTNDIDIINFECDREVTLVGHFINNQGDYYGPFNTPLPKWDERILSSKEHAFSMTGIKFTNDDYFIDLIFDFNGGFGILQSKENMIDYFQDCSFEGDIKFFPEIGPITVSEINYSCSGKAKYYIDVADDDVYITNDPIPLSGGINAVEEALLAHNTANNSTYSLDELRINSVEFISPGGTTSFAIGKPQMVNYFEDCVLDRNTNDCINFTYPLVMNKINLQTDEIVPITITNDSELTQDFFDQFENLTIVYPITLRTLNYDIIVVESNEELENVLTDSATFCTDDDW</sequence>
<feature type="chain" id="PRO_5047099633" evidence="1">
    <location>
        <begin position="23"/>
        <end position="336"/>
    </location>
</feature>
<dbReference type="RefSeq" id="WP_303282294.1">
    <property type="nucleotide sequence ID" value="NZ_BAABCZ010000011.1"/>
</dbReference>
<gene>
    <name evidence="2" type="ORF">Q4Q39_09970</name>
</gene>
<accession>A0ABT8X194</accession>
<organism evidence="2 3">
    <name type="scientific">Flavivirga amylovorans</name>
    <dbReference type="NCBI Taxonomy" id="870486"/>
    <lineage>
        <taxon>Bacteria</taxon>
        <taxon>Pseudomonadati</taxon>
        <taxon>Bacteroidota</taxon>
        <taxon>Flavobacteriia</taxon>
        <taxon>Flavobacteriales</taxon>
        <taxon>Flavobacteriaceae</taxon>
        <taxon>Flavivirga</taxon>
    </lineage>
</organism>
<dbReference type="EMBL" id="JAUOEM010000003">
    <property type="protein sequence ID" value="MDO5987724.1"/>
    <property type="molecule type" value="Genomic_DNA"/>
</dbReference>
<comment type="caution">
    <text evidence="2">The sequence shown here is derived from an EMBL/GenBank/DDBJ whole genome shotgun (WGS) entry which is preliminary data.</text>
</comment>
<keyword evidence="1" id="KW-0732">Signal</keyword>
<feature type="signal peptide" evidence="1">
    <location>
        <begin position="1"/>
        <end position="22"/>
    </location>
</feature>
<protein>
    <submittedName>
        <fullName evidence="2">Uncharacterized protein</fullName>
    </submittedName>
</protein>
<name>A0ABT8X194_9FLAO</name>
<evidence type="ECO:0000313" key="3">
    <source>
        <dbReference type="Proteomes" id="UP001176891"/>
    </source>
</evidence>